<accession>A0A8J3VIK9</accession>
<reference evidence="3" key="1">
    <citation type="submission" date="2021-01" db="EMBL/GenBank/DDBJ databases">
        <title>Whole genome shotgun sequence of Rhizocola hellebori NBRC 109834.</title>
        <authorList>
            <person name="Komaki H."/>
            <person name="Tamura T."/>
        </authorList>
    </citation>
    <scope>NUCLEOTIDE SEQUENCE</scope>
    <source>
        <strain evidence="3">NBRC 109834</strain>
    </source>
</reference>
<dbReference type="Pfam" id="PF15648">
    <property type="entry name" value="Tox-REase-5"/>
    <property type="match status" value="1"/>
</dbReference>
<evidence type="ECO:0000313" key="3">
    <source>
        <dbReference type="EMBL" id="GIH07166.1"/>
    </source>
</evidence>
<gene>
    <name evidence="3" type="ORF">Rhe02_52330</name>
</gene>
<keyword evidence="4" id="KW-1185">Reference proteome</keyword>
<dbReference type="PANTHER" id="PTHR32305">
    <property type="match status" value="1"/>
</dbReference>
<feature type="compositionally biased region" description="Polar residues" evidence="1">
    <location>
        <begin position="158"/>
        <end position="168"/>
    </location>
</feature>
<feature type="region of interest" description="Disordered" evidence="1">
    <location>
        <begin position="151"/>
        <end position="181"/>
    </location>
</feature>
<evidence type="ECO:0000313" key="4">
    <source>
        <dbReference type="Proteomes" id="UP000612899"/>
    </source>
</evidence>
<dbReference type="EMBL" id="BONY01000034">
    <property type="protein sequence ID" value="GIH07166.1"/>
    <property type="molecule type" value="Genomic_DNA"/>
</dbReference>
<dbReference type="InterPro" id="IPR050708">
    <property type="entry name" value="T6SS_VgrG/RHS"/>
</dbReference>
<comment type="caution">
    <text evidence="3">The sequence shown here is derived from an EMBL/GenBank/DDBJ whole genome shotgun (WGS) entry which is preliminary data.</text>
</comment>
<evidence type="ECO:0000256" key="1">
    <source>
        <dbReference type="SAM" id="MobiDB-lite"/>
    </source>
</evidence>
<dbReference type="Gene3D" id="2.180.10.10">
    <property type="entry name" value="RHS repeat-associated core"/>
    <property type="match status" value="1"/>
</dbReference>
<dbReference type="Proteomes" id="UP000612899">
    <property type="component" value="Unassembled WGS sequence"/>
</dbReference>
<dbReference type="InterPro" id="IPR028904">
    <property type="entry name" value="Tox-REase-5_dom"/>
</dbReference>
<evidence type="ECO:0000259" key="2">
    <source>
        <dbReference type="Pfam" id="PF15648"/>
    </source>
</evidence>
<dbReference type="PANTHER" id="PTHR32305:SF17">
    <property type="entry name" value="TRNA NUCLEASE WAPA"/>
    <property type="match status" value="1"/>
</dbReference>
<organism evidence="3 4">
    <name type="scientific">Rhizocola hellebori</name>
    <dbReference type="NCBI Taxonomy" id="1392758"/>
    <lineage>
        <taxon>Bacteria</taxon>
        <taxon>Bacillati</taxon>
        <taxon>Actinomycetota</taxon>
        <taxon>Actinomycetes</taxon>
        <taxon>Micromonosporales</taxon>
        <taxon>Micromonosporaceae</taxon>
        <taxon>Rhizocola</taxon>
    </lineage>
</organism>
<feature type="domain" description="Tox-REase-5" evidence="2">
    <location>
        <begin position="216"/>
        <end position="295"/>
    </location>
</feature>
<dbReference type="AlphaFoldDB" id="A0A8J3VIK9"/>
<dbReference type="NCBIfam" id="TIGR03696">
    <property type="entry name" value="Rhs_assc_core"/>
    <property type="match status" value="1"/>
</dbReference>
<dbReference type="InterPro" id="IPR022385">
    <property type="entry name" value="Rhs_assc_core"/>
</dbReference>
<protein>
    <recommendedName>
        <fullName evidence="2">Tox-REase-5 domain-containing protein</fullName>
    </recommendedName>
</protein>
<sequence length="325" mass="35450">MQVDAITLASARRRFTPYGELRGAQPTGWVGTKTYVGGTKDDTGLTHLGAREYDQSMGRFVSIDPIFDLTDPQSWHGYSYSNGSPTSFSDPDGLKFSATCDCSGGAPGGTALAAARVPIYEPNPIKPYVPLMVTAGAVDIYNTLEDRWRDDERDAQRKSATGPFSTGQADGHGRTIWSDGSIRDNSGKVIYGPGTLDMSGPGEWRFGTENMSERSRAWQSHVTGAPPGLVYTLNGKDFDGYRNGHIFDAKANYAFMLKDGQWRTGFEDNDQEFKDLAADEIARAGGLPVVWAFQQQDFADFIEGRMRSAGFGADRLIILGPDLNP</sequence>
<proteinExistence type="predicted"/>
<name>A0A8J3VIK9_9ACTN</name>
<dbReference type="RefSeq" id="WP_239124052.1">
    <property type="nucleotide sequence ID" value="NZ_BONY01000034.1"/>
</dbReference>